<keyword evidence="7 8" id="KW-0687">Ribonucleoprotein</keyword>
<sequence>MKRSKNYKKAVEGIDSTKTYTVAEALELAQKTSYSKFDGSIDVIINLLIPSKKKNESVRGSLTFPHQVGTKSIKIAVITNDNDIKTAEAAGADEVGSNDLIKKIEEGYTDFDILIASPDMMPQVAKLGRSLGPKGLMPNPKNETVTADLERVIKGYKAGKVDFKVNEQGAVKGRIGKVSQTAKELEENFKAFFSTVHADTRIFGPNRLKSVYVSATMGPSFKIDKSHLVE</sequence>
<dbReference type="FunFam" id="3.40.50.790:FF:000001">
    <property type="entry name" value="50S ribosomal protein L1"/>
    <property type="match status" value="1"/>
</dbReference>
<dbReference type="GO" id="GO:0006417">
    <property type="term" value="P:regulation of translation"/>
    <property type="evidence" value="ECO:0007669"/>
    <property type="project" value="UniProtKB-KW"/>
</dbReference>
<dbReference type="SUPFAM" id="SSF56808">
    <property type="entry name" value="Ribosomal protein L1"/>
    <property type="match status" value="1"/>
</dbReference>
<dbReference type="InterPro" id="IPR028364">
    <property type="entry name" value="Ribosomal_uL1/biogenesis"/>
</dbReference>
<dbReference type="InterPro" id="IPR023673">
    <property type="entry name" value="Ribosomal_uL1_CS"/>
</dbReference>
<dbReference type="InterPro" id="IPR002143">
    <property type="entry name" value="Ribosomal_uL1"/>
</dbReference>
<dbReference type="InterPro" id="IPR016095">
    <property type="entry name" value="Ribosomal_uL1_3-a/b-sand"/>
</dbReference>
<dbReference type="PANTHER" id="PTHR36427">
    <property type="entry name" value="54S RIBOSOMAL PROTEIN L1, MITOCHONDRIAL"/>
    <property type="match status" value="1"/>
</dbReference>
<organism evidence="9 10">
    <name type="scientific">Candidatus Dojkabacteria bacterium</name>
    <dbReference type="NCBI Taxonomy" id="2099670"/>
    <lineage>
        <taxon>Bacteria</taxon>
        <taxon>Candidatus Dojkabacteria</taxon>
    </lineage>
</organism>
<dbReference type="GO" id="GO:0006412">
    <property type="term" value="P:translation"/>
    <property type="evidence" value="ECO:0007669"/>
    <property type="project" value="InterPro"/>
</dbReference>
<comment type="similarity">
    <text evidence="1 8">Belongs to the universal ribosomal protein uL1 family.</text>
</comment>
<keyword evidence="5" id="KW-0694">RNA-binding</keyword>
<evidence type="ECO:0000256" key="1">
    <source>
        <dbReference type="ARBA" id="ARBA00010531"/>
    </source>
</evidence>
<keyword evidence="3" id="KW-0699">rRNA-binding</keyword>
<dbReference type="NCBIfam" id="TIGR01169">
    <property type="entry name" value="rplA_bact"/>
    <property type="match status" value="1"/>
</dbReference>
<proteinExistence type="inferred from homology"/>
<dbReference type="PIRSF" id="PIRSF002155">
    <property type="entry name" value="Ribosomal_L1"/>
    <property type="match status" value="1"/>
</dbReference>
<evidence type="ECO:0000256" key="2">
    <source>
        <dbReference type="ARBA" id="ARBA00022491"/>
    </source>
</evidence>
<accession>A0A955L7L9</accession>
<dbReference type="PROSITE" id="PS01199">
    <property type="entry name" value="RIBOSOMAL_L1"/>
    <property type="match status" value="1"/>
</dbReference>
<dbReference type="EMBL" id="JAGQLH010000021">
    <property type="protein sequence ID" value="MCA9385475.1"/>
    <property type="molecule type" value="Genomic_DNA"/>
</dbReference>
<dbReference type="AlphaFoldDB" id="A0A955L7L9"/>
<dbReference type="CDD" id="cd00403">
    <property type="entry name" value="Ribosomal_L1"/>
    <property type="match status" value="1"/>
</dbReference>
<dbReference type="Gene3D" id="3.30.190.20">
    <property type="match status" value="1"/>
</dbReference>
<protein>
    <recommendedName>
        <fullName evidence="8">Ribosomal protein</fullName>
    </recommendedName>
</protein>
<dbReference type="GO" id="GO:0019843">
    <property type="term" value="F:rRNA binding"/>
    <property type="evidence" value="ECO:0007669"/>
    <property type="project" value="UniProtKB-KW"/>
</dbReference>
<name>A0A955L7L9_9BACT</name>
<keyword evidence="2" id="KW-0678">Repressor</keyword>
<dbReference type="GO" id="GO:0003735">
    <property type="term" value="F:structural constituent of ribosome"/>
    <property type="evidence" value="ECO:0007669"/>
    <property type="project" value="InterPro"/>
</dbReference>
<dbReference type="GO" id="GO:0015934">
    <property type="term" value="C:large ribosomal subunit"/>
    <property type="evidence" value="ECO:0007669"/>
    <property type="project" value="InterPro"/>
</dbReference>
<dbReference type="PANTHER" id="PTHR36427:SF3">
    <property type="entry name" value="LARGE RIBOSOMAL SUBUNIT PROTEIN UL1M"/>
    <property type="match status" value="1"/>
</dbReference>
<evidence type="ECO:0000256" key="4">
    <source>
        <dbReference type="ARBA" id="ARBA00022845"/>
    </source>
</evidence>
<evidence type="ECO:0000256" key="5">
    <source>
        <dbReference type="ARBA" id="ARBA00022884"/>
    </source>
</evidence>
<reference evidence="9" key="2">
    <citation type="journal article" date="2021" name="Microbiome">
        <title>Successional dynamics and alternative stable states in a saline activated sludge microbial community over 9 years.</title>
        <authorList>
            <person name="Wang Y."/>
            <person name="Ye J."/>
            <person name="Ju F."/>
            <person name="Liu L."/>
            <person name="Boyd J.A."/>
            <person name="Deng Y."/>
            <person name="Parks D.H."/>
            <person name="Jiang X."/>
            <person name="Yin X."/>
            <person name="Woodcroft B.J."/>
            <person name="Tyson G.W."/>
            <person name="Hugenholtz P."/>
            <person name="Polz M.F."/>
            <person name="Zhang T."/>
        </authorList>
    </citation>
    <scope>NUCLEOTIDE SEQUENCE</scope>
    <source>
        <strain evidence="9">HKST-UBA11</strain>
    </source>
</reference>
<evidence type="ECO:0000256" key="3">
    <source>
        <dbReference type="ARBA" id="ARBA00022730"/>
    </source>
</evidence>
<keyword evidence="6 8" id="KW-0689">Ribosomal protein</keyword>
<evidence type="ECO:0000313" key="10">
    <source>
        <dbReference type="Proteomes" id="UP000754563"/>
    </source>
</evidence>
<dbReference type="InterPro" id="IPR005878">
    <property type="entry name" value="Ribosom_uL1_bac-type"/>
</dbReference>
<evidence type="ECO:0000256" key="8">
    <source>
        <dbReference type="RuleBase" id="RU000659"/>
    </source>
</evidence>
<gene>
    <name evidence="9" type="primary">rplA</name>
    <name evidence="9" type="ORF">KC717_02405</name>
</gene>
<dbReference type="Proteomes" id="UP000754563">
    <property type="component" value="Unassembled WGS sequence"/>
</dbReference>
<comment type="caution">
    <text evidence="9">The sequence shown here is derived from an EMBL/GenBank/DDBJ whole genome shotgun (WGS) entry which is preliminary data.</text>
</comment>
<keyword evidence="4" id="KW-0810">Translation regulation</keyword>
<evidence type="ECO:0000256" key="6">
    <source>
        <dbReference type="ARBA" id="ARBA00022980"/>
    </source>
</evidence>
<evidence type="ECO:0000313" key="9">
    <source>
        <dbReference type="EMBL" id="MCA9385475.1"/>
    </source>
</evidence>
<evidence type="ECO:0000256" key="7">
    <source>
        <dbReference type="ARBA" id="ARBA00023274"/>
    </source>
</evidence>
<dbReference type="Gene3D" id="3.40.50.790">
    <property type="match status" value="1"/>
</dbReference>
<dbReference type="Pfam" id="PF00687">
    <property type="entry name" value="Ribosomal_L1"/>
    <property type="match status" value="1"/>
</dbReference>
<reference evidence="9" key="1">
    <citation type="submission" date="2020-04" db="EMBL/GenBank/DDBJ databases">
        <authorList>
            <person name="Zhang T."/>
        </authorList>
    </citation>
    <scope>NUCLEOTIDE SEQUENCE</scope>
    <source>
        <strain evidence="9">HKST-UBA11</strain>
    </source>
</reference>
<dbReference type="InterPro" id="IPR023674">
    <property type="entry name" value="Ribosomal_uL1-like"/>
</dbReference>